<organism evidence="2">
    <name type="scientific">marine sediment metagenome</name>
    <dbReference type="NCBI Taxonomy" id="412755"/>
    <lineage>
        <taxon>unclassified sequences</taxon>
        <taxon>metagenomes</taxon>
        <taxon>ecological metagenomes</taxon>
    </lineage>
</organism>
<accession>A0A0F9CFW4</accession>
<dbReference type="InterPro" id="IPR034660">
    <property type="entry name" value="DinB/YfiT-like"/>
</dbReference>
<dbReference type="Pfam" id="PF12867">
    <property type="entry name" value="DinB_2"/>
    <property type="match status" value="1"/>
</dbReference>
<protein>
    <recommendedName>
        <fullName evidence="1">DinB-like domain-containing protein</fullName>
    </recommendedName>
</protein>
<dbReference type="SUPFAM" id="SSF109854">
    <property type="entry name" value="DinB/YfiT-like putative metalloenzymes"/>
    <property type="match status" value="1"/>
</dbReference>
<feature type="domain" description="DinB-like" evidence="1">
    <location>
        <begin position="30"/>
        <end position="155"/>
    </location>
</feature>
<reference evidence="2" key="1">
    <citation type="journal article" date="2015" name="Nature">
        <title>Complex archaea that bridge the gap between prokaryotes and eukaryotes.</title>
        <authorList>
            <person name="Spang A."/>
            <person name="Saw J.H."/>
            <person name="Jorgensen S.L."/>
            <person name="Zaremba-Niedzwiedzka K."/>
            <person name="Martijn J."/>
            <person name="Lind A.E."/>
            <person name="van Eijk R."/>
            <person name="Schleper C."/>
            <person name="Guy L."/>
            <person name="Ettema T.J."/>
        </authorList>
    </citation>
    <scope>NUCLEOTIDE SEQUENCE</scope>
</reference>
<dbReference type="AlphaFoldDB" id="A0A0F9CFW4"/>
<evidence type="ECO:0000259" key="1">
    <source>
        <dbReference type="Pfam" id="PF12867"/>
    </source>
</evidence>
<evidence type="ECO:0000313" key="2">
    <source>
        <dbReference type="EMBL" id="KKL25327.1"/>
    </source>
</evidence>
<name>A0A0F9CFW4_9ZZZZ</name>
<dbReference type="Gene3D" id="1.20.120.450">
    <property type="entry name" value="dinb family like domain"/>
    <property type="match status" value="1"/>
</dbReference>
<dbReference type="EMBL" id="LAZR01036255">
    <property type="protein sequence ID" value="KKL25327.1"/>
    <property type="molecule type" value="Genomic_DNA"/>
</dbReference>
<proteinExistence type="predicted"/>
<sequence>MSEWNDLAHWMYGDVKMDRGFWYSHPLHEINGLTEEQLFWVPDERNLCMLWHVGHIAHRERTHIGMFLQGLKTNIIPPEHEVFGPDWCPVEGIRESVDSVKNVFRWVREVRDESTKFVQVLPDNAWHEVPAPSEFGLTTAHWVFLTVAHEAIHIGKLQMLRAMLEGKKDRAC</sequence>
<gene>
    <name evidence="2" type="ORF">LCGC14_2406420</name>
</gene>
<comment type="caution">
    <text evidence="2">The sequence shown here is derived from an EMBL/GenBank/DDBJ whole genome shotgun (WGS) entry which is preliminary data.</text>
</comment>
<dbReference type="InterPro" id="IPR024775">
    <property type="entry name" value="DinB-like"/>
</dbReference>